<feature type="DNA-binding region" description="H-T-H motif" evidence="4">
    <location>
        <begin position="29"/>
        <end position="48"/>
    </location>
</feature>
<sequence length="191" mass="20603">MPRPPSDKRERLTAAAATLAHARGLAGATIGAIADEAGVAPGSVYYYFRTRDDIARAVVDAQHARYRDLLDRWDEDPDPRARLVSYVDHHLGDVAMYRAHGCPVATLSLDLRREDAAMEAAAASVPTMLIGWVTAQFEALGFAPAAARARATHLFTGIQGAAALTHALDDPAPLEREGAHLKRWIAQTRSA</sequence>
<dbReference type="Gene3D" id="1.10.357.10">
    <property type="entry name" value="Tetracycline Repressor, domain 2"/>
    <property type="match status" value="1"/>
</dbReference>
<dbReference type="InterPro" id="IPR036271">
    <property type="entry name" value="Tet_transcr_reg_TetR-rel_C_sf"/>
</dbReference>
<accession>A0ABT8G7X8</accession>
<dbReference type="Pfam" id="PF21993">
    <property type="entry name" value="TetR_C_13_2"/>
    <property type="match status" value="1"/>
</dbReference>
<evidence type="ECO:0000256" key="3">
    <source>
        <dbReference type="ARBA" id="ARBA00023163"/>
    </source>
</evidence>
<dbReference type="PANTHER" id="PTHR47506:SF1">
    <property type="entry name" value="HTH-TYPE TRANSCRIPTIONAL REGULATOR YJDC"/>
    <property type="match status" value="1"/>
</dbReference>
<evidence type="ECO:0000256" key="4">
    <source>
        <dbReference type="PROSITE-ProRule" id="PRU00335"/>
    </source>
</evidence>
<dbReference type="PROSITE" id="PS50977">
    <property type="entry name" value="HTH_TETR_2"/>
    <property type="match status" value="1"/>
</dbReference>
<evidence type="ECO:0000256" key="1">
    <source>
        <dbReference type="ARBA" id="ARBA00023015"/>
    </source>
</evidence>
<dbReference type="EMBL" id="JAUHPW010000003">
    <property type="protein sequence ID" value="MDN4475256.1"/>
    <property type="molecule type" value="Genomic_DNA"/>
</dbReference>
<dbReference type="PRINTS" id="PR00455">
    <property type="entry name" value="HTHTETR"/>
</dbReference>
<dbReference type="InterPro" id="IPR001647">
    <property type="entry name" value="HTH_TetR"/>
</dbReference>
<gene>
    <name evidence="6" type="ORF">QQX09_05205</name>
</gene>
<keyword evidence="1" id="KW-0805">Transcription regulation</keyword>
<dbReference type="Pfam" id="PF00440">
    <property type="entry name" value="TetR_N"/>
    <property type="match status" value="1"/>
</dbReference>
<dbReference type="Proteomes" id="UP001172728">
    <property type="component" value="Unassembled WGS sequence"/>
</dbReference>
<feature type="domain" description="HTH tetR-type" evidence="5">
    <location>
        <begin position="6"/>
        <end position="66"/>
    </location>
</feature>
<organism evidence="6 7">
    <name type="scientific">Demequina litoralis</name>
    <dbReference type="NCBI Taxonomy" id="3051660"/>
    <lineage>
        <taxon>Bacteria</taxon>
        <taxon>Bacillati</taxon>
        <taxon>Actinomycetota</taxon>
        <taxon>Actinomycetes</taxon>
        <taxon>Micrococcales</taxon>
        <taxon>Demequinaceae</taxon>
        <taxon>Demequina</taxon>
    </lineage>
</organism>
<evidence type="ECO:0000313" key="7">
    <source>
        <dbReference type="Proteomes" id="UP001172728"/>
    </source>
</evidence>
<evidence type="ECO:0000313" key="6">
    <source>
        <dbReference type="EMBL" id="MDN4475256.1"/>
    </source>
</evidence>
<keyword evidence="2 4" id="KW-0238">DNA-binding</keyword>
<dbReference type="InterPro" id="IPR054156">
    <property type="entry name" value="YxaF_TetR_C"/>
</dbReference>
<proteinExistence type="predicted"/>
<dbReference type="SUPFAM" id="SSF46689">
    <property type="entry name" value="Homeodomain-like"/>
    <property type="match status" value="1"/>
</dbReference>
<comment type="caution">
    <text evidence="6">The sequence shown here is derived from an EMBL/GenBank/DDBJ whole genome shotgun (WGS) entry which is preliminary data.</text>
</comment>
<evidence type="ECO:0000259" key="5">
    <source>
        <dbReference type="PROSITE" id="PS50977"/>
    </source>
</evidence>
<dbReference type="SUPFAM" id="SSF48498">
    <property type="entry name" value="Tetracyclin repressor-like, C-terminal domain"/>
    <property type="match status" value="1"/>
</dbReference>
<dbReference type="InterPro" id="IPR009057">
    <property type="entry name" value="Homeodomain-like_sf"/>
</dbReference>
<keyword evidence="7" id="KW-1185">Reference proteome</keyword>
<dbReference type="RefSeq" id="WP_301131703.1">
    <property type="nucleotide sequence ID" value="NZ_JAUHPW010000003.1"/>
</dbReference>
<keyword evidence="3" id="KW-0804">Transcription</keyword>
<evidence type="ECO:0000256" key="2">
    <source>
        <dbReference type="ARBA" id="ARBA00023125"/>
    </source>
</evidence>
<reference evidence="6" key="1">
    <citation type="submission" date="2023-06" db="EMBL/GenBank/DDBJ databases">
        <title>Sysu t00192.</title>
        <authorList>
            <person name="Gao L."/>
            <person name="Fang B.-Z."/>
            <person name="Li W.-J."/>
        </authorList>
    </citation>
    <scope>NUCLEOTIDE SEQUENCE</scope>
    <source>
        <strain evidence="6">SYSU T00192</strain>
    </source>
</reference>
<protein>
    <submittedName>
        <fullName evidence="6">TetR/AcrR family transcriptional regulator</fullName>
    </submittedName>
</protein>
<dbReference type="PANTHER" id="PTHR47506">
    <property type="entry name" value="TRANSCRIPTIONAL REGULATORY PROTEIN"/>
    <property type="match status" value="1"/>
</dbReference>
<name>A0ABT8G7X8_9MICO</name>